<dbReference type="EMBL" id="KN822012">
    <property type="protein sequence ID" value="KIM67630.1"/>
    <property type="molecule type" value="Genomic_DNA"/>
</dbReference>
<reference evidence="4" key="2">
    <citation type="submission" date="2015-01" db="EMBL/GenBank/DDBJ databases">
        <title>Evolutionary Origins and Diversification of the Mycorrhizal Mutualists.</title>
        <authorList>
            <consortium name="DOE Joint Genome Institute"/>
            <consortium name="Mycorrhizal Genomics Consortium"/>
            <person name="Kohler A."/>
            <person name="Kuo A."/>
            <person name="Nagy L.G."/>
            <person name="Floudas D."/>
            <person name="Copeland A."/>
            <person name="Barry K.W."/>
            <person name="Cichocki N."/>
            <person name="Veneault-Fourrey C."/>
            <person name="LaButti K."/>
            <person name="Lindquist E.A."/>
            <person name="Lipzen A."/>
            <person name="Lundell T."/>
            <person name="Morin E."/>
            <person name="Murat C."/>
            <person name="Riley R."/>
            <person name="Ohm R."/>
            <person name="Sun H."/>
            <person name="Tunlid A."/>
            <person name="Henrissat B."/>
            <person name="Grigoriev I.V."/>
            <person name="Hibbett D.S."/>
            <person name="Martin F."/>
        </authorList>
    </citation>
    <scope>NUCLEOTIDE SEQUENCE [LARGE SCALE GENOMIC DNA]</scope>
    <source>
        <strain evidence="4">Foug A</strain>
    </source>
</reference>
<dbReference type="InterPro" id="IPR010473">
    <property type="entry name" value="GTPase-bd"/>
</dbReference>
<feature type="region of interest" description="Disordered" evidence="1">
    <location>
        <begin position="23"/>
        <end position="65"/>
    </location>
</feature>
<dbReference type="HOGENOM" id="CLU_026458_0_0_1"/>
<feature type="region of interest" description="Disordered" evidence="1">
    <location>
        <begin position="147"/>
        <end position="214"/>
    </location>
</feature>
<dbReference type="GO" id="GO:0030036">
    <property type="term" value="P:actin cytoskeleton organization"/>
    <property type="evidence" value="ECO:0007669"/>
    <property type="project" value="InterPro"/>
</dbReference>
<dbReference type="GO" id="GO:0031267">
    <property type="term" value="F:small GTPase binding"/>
    <property type="evidence" value="ECO:0007669"/>
    <property type="project" value="InterPro"/>
</dbReference>
<proteinExistence type="predicted"/>
<sequence>MFKGILPSKRISSSEFTMVTSLGDISNGKENLPADPANTPLGNKPLKALQPKTKHEKSKSAKVPQDAITEPQGMNQAFDQMLDELQIPSTLRPKLVNMDASVKAAMIKSSRVLTTKPPVGASATTVSAQPSTPRTVRKARSIESIFSPSSHTPISDGQVRRGGLWGNPLAGKSTADLHTSDSGDKTHGRGKSFDTSRSLPRSQTPAVVPGDLMTNKSKDKAFGKTVTPVNFCSILFSSSSLTLDIEVVKKLRLMLRNEAAAWTEDFLRSGGYSALLTRLNEILEVEWREEQRDDQMLHELLRCFKALSTSSIGCFALRSSCPTPYVQLVSLLYSDKKPGDVATRLLIMELLLILFDIYPSSSLPSTGGRLRREAWESNSLTNIITFPAPHKNLFSLIRSLLLTPAPPPAESPAVSVTPHVFIESLHRPRVYKTYLQELSDVCRDYFWVFCHPNNTVWNLGDVDEGKVEKPKAPGGMTGGVEFEAMGYLTTHFRFLNSIAKLVHELGMDKDHELSAHRFHADLFASGLERILLISRKASTTYYPTLHLELARYIRWAGLARYELPWTISRLIGPPPSMLCKANARTPKSNRDGQSPRNSPTKRGTAPQIPGFVGLPCPKKVEPIKFD</sequence>
<dbReference type="Pfam" id="PF06371">
    <property type="entry name" value="Drf_GBD"/>
    <property type="match status" value="1"/>
</dbReference>
<gene>
    <name evidence="3" type="ORF">SCLCIDRAFT_1210280</name>
</gene>
<dbReference type="SUPFAM" id="SSF48371">
    <property type="entry name" value="ARM repeat"/>
    <property type="match status" value="1"/>
</dbReference>
<dbReference type="SMART" id="SM01140">
    <property type="entry name" value="Drf_GBD"/>
    <property type="match status" value="1"/>
</dbReference>
<dbReference type="InterPro" id="IPR011989">
    <property type="entry name" value="ARM-like"/>
</dbReference>
<feature type="compositionally biased region" description="Polar residues" evidence="1">
    <location>
        <begin position="122"/>
        <end position="134"/>
    </location>
</feature>
<accession>A0A0C3E4C2</accession>
<dbReference type="Gene3D" id="1.25.10.10">
    <property type="entry name" value="Leucine-rich Repeat Variant"/>
    <property type="match status" value="1"/>
</dbReference>
<evidence type="ECO:0000259" key="2">
    <source>
        <dbReference type="SMART" id="SM01140"/>
    </source>
</evidence>
<feature type="compositionally biased region" description="Polar residues" evidence="1">
    <location>
        <begin position="591"/>
        <end position="601"/>
    </location>
</feature>
<dbReference type="InterPro" id="IPR016024">
    <property type="entry name" value="ARM-type_fold"/>
</dbReference>
<dbReference type="GO" id="GO:0003779">
    <property type="term" value="F:actin binding"/>
    <property type="evidence" value="ECO:0007669"/>
    <property type="project" value="InterPro"/>
</dbReference>
<dbReference type="AlphaFoldDB" id="A0A0C3E4C2"/>
<protein>
    <recommendedName>
        <fullName evidence="2">Formin GTPase-binding domain-containing protein</fullName>
    </recommendedName>
</protein>
<dbReference type="InParanoid" id="A0A0C3E4C2"/>
<evidence type="ECO:0000313" key="4">
    <source>
        <dbReference type="Proteomes" id="UP000053989"/>
    </source>
</evidence>
<name>A0A0C3E4C2_9AGAM</name>
<feature type="compositionally biased region" description="Basic and acidic residues" evidence="1">
    <location>
        <begin position="178"/>
        <end position="194"/>
    </location>
</feature>
<reference evidence="3 4" key="1">
    <citation type="submission" date="2014-04" db="EMBL/GenBank/DDBJ databases">
        <authorList>
            <consortium name="DOE Joint Genome Institute"/>
            <person name="Kuo A."/>
            <person name="Kohler A."/>
            <person name="Nagy L.G."/>
            <person name="Floudas D."/>
            <person name="Copeland A."/>
            <person name="Barry K.W."/>
            <person name="Cichocki N."/>
            <person name="Veneault-Fourrey C."/>
            <person name="LaButti K."/>
            <person name="Lindquist E.A."/>
            <person name="Lipzen A."/>
            <person name="Lundell T."/>
            <person name="Morin E."/>
            <person name="Murat C."/>
            <person name="Sun H."/>
            <person name="Tunlid A."/>
            <person name="Henrissat B."/>
            <person name="Grigoriev I.V."/>
            <person name="Hibbett D.S."/>
            <person name="Martin F."/>
            <person name="Nordberg H.P."/>
            <person name="Cantor M.N."/>
            <person name="Hua S.X."/>
        </authorList>
    </citation>
    <scope>NUCLEOTIDE SEQUENCE [LARGE SCALE GENOMIC DNA]</scope>
    <source>
        <strain evidence="3 4">Foug A</strain>
    </source>
</reference>
<dbReference type="Proteomes" id="UP000053989">
    <property type="component" value="Unassembled WGS sequence"/>
</dbReference>
<feature type="region of interest" description="Disordered" evidence="1">
    <location>
        <begin position="118"/>
        <end position="137"/>
    </location>
</feature>
<feature type="domain" description="Formin GTPase-binding" evidence="2">
    <location>
        <begin position="65"/>
        <end position="354"/>
    </location>
</feature>
<evidence type="ECO:0000313" key="3">
    <source>
        <dbReference type="EMBL" id="KIM67630.1"/>
    </source>
</evidence>
<keyword evidence="4" id="KW-1185">Reference proteome</keyword>
<feature type="region of interest" description="Disordered" evidence="1">
    <location>
        <begin position="578"/>
        <end position="626"/>
    </location>
</feature>
<dbReference type="OrthoDB" id="2155261at2759"/>
<organism evidence="3 4">
    <name type="scientific">Scleroderma citrinum Foug A</name>
    <dbReference type="NCBI Taxonomy" id="1036808"/>
    <lineage>
        <taxon>Eukaryota</taxon>
        <taxon>Fungi</taxon>
        <taxon>Dikarya</taxon>
        <taxon>Basidiomycota</taxon>
        <taxon>Agaricomycotina</taxon>
        <taxon>Agaricomycetes</taxon>
        <taxon>Agaricomycetidae</taxon>
        <taxon>Boletales</taxon>
        <taxon>Sclerodermatineae</taxon>
        <taxon>Sclerodermataceae</taxon>
        <taxon>Scleroderma</taxon>
    </lineage>
</organism>
<evidence type="ECO:0000256" key="1">
    <source>
        <dbReference type="SAM" id="MobiDB-lite"/>
    </source>
</evidence>
<feature type="compositionally biased region" description="Polar residues" evidence="1">
    <location>
        <begin position="195"/>
        <end position="205"/>
    </location>
</feature>